<dbReference type="PANTHER" id="PTHR34107:SF4">
    <property type="entry name" value="SLL1222 PROTEIN"/>
    <property type="match status" value="1"/>
</dbReference>
<accession>A0A316EGS1</accession>
<dbReference type="InterPro" id="IPR008538">
    <property type="entry name" value="Uma2"/>
</dbReference>
<dbReference type="Gene3D" id="3.90.1570.10">
    <property type="entry name" value="tt1808, chain A"/>
    <property type="match status" value="1"/>
</dbReference>
<dbReference type="CDD" id="cd06260">
    <property type="entry name" value="DUF820-like"/>
    <property type="match status" value="1"/>
</dbReference>
<comment type="caution">
    <text evidence="2">The sequence shown here is derived from an EMBL/GenBank/DDBJ whole genome shotgun (WGS) entry which is preliminary data.</text>
</comment>
<evidence type="ECO:0000313" key="3">
    <source>
        <dbReference type="Proteomes" id="UP000245489"/>
    </source>
</evidence>
<feature type="domain" description="Putative restriction endonuclease" evidence="1">
    <location>
        <begin position="15"/>
        <end position="173"/>
    </location>
</feature>
<sequence length="181" mass="21221">MVTENQIQNYPSTFAEFLLWEPEDGYKYEWNDGELICFTGMNKKKVYIYDYINRSFIAKQYLELGSLVSEYDVQLSGIQMRRPDIAYLTKEQITETKKGVDVIPEFVIEILSETDNINRVEEKVTEYFKAGVKVIWHIFPELKMIYVYTSRRDVKICIENDICSASPVLTDFETVVSELFA</sequence>
<keyword evidence="3" id="KW-1185">Reference proteome</keyword>
<dbReference type="PANTHER" id="PTHR34107">
    <property type="entry name" value="SLL0198 PROTEIN-RELATED"/>
    <property type="match status" value="1"/>
</dbReference>
<keyword evidence="2" id="KW-0540">Nuclease</keyword>
<dbReference type="Proteomes" id="UP000245489">
    <property type="component" value="Unassembled WGS sequence"/>
</dbReference>
<dbReference type="InterPro" id="IPR012296">
    <property type="entry name" value="Nuclease_put_TT1808"/>
</dbReference>
<evidence type="ECO:0000259" key="1">
    <source>
        <dbReference type="Pfam" id="PF05685"/>
    </source>
</evidence>
<organism evidence="2 3">
    <name type="scientific">Arcicella aurantiaca</name>
    <dbReference type="NCBI Taxonomy" id="591202"/>
    <lineage>
        <taxon>Bacteria</taxon>
        <taxon>Pseudomonadati</taxon>
        <taxon>Bacteroidota</taxon>
        <taxon>Cytophagia</taxon>
        <taxon>Cytophagales</taxon>
        <taxon>Flectobacillaceae</taxon>
        <taxon>Arcicella</taxon>
    </lineage>
</organism>
<protein>
    <submittedName>
        <fullName evidence="2">Uma2 family endonuclease</fullName>
    </submittedName>
</protein>
<reference evidence="2 3" key="1">
    <citation type="submission" date="2018-05" db="EMBL/GenBank/DDBJ databases">
        <title>Genomic Encyclopedia of Archaeal and Bacterial Type Strains, Phase II (KMG-II): from individual species to whole genera.</title>
        <authorList>
            <person name="Goeker M."/>
        </authorList>
    </citation>
    <scope>NUCLEOTIDE SEQUENCE [LARGE SCALE GENOMIC DNA]</scope>
    <source>
        <strain evidence="2 3">DSM 22214</strain>
    </source>
</reference>
<evidence type="ECO:0000313" key="2">
    <source>
        <dbReference type="EMBL" id="PWK27937.1"/>
    </source>
</evidence>
<proteinExistence type="predicted"/>
<dbReference type="RefSeq" id="WP_109742099.1">
    <property type="nucleotide sequence ID" value="NZ_QGGO01000005.1"/>
</dbReference>
<dbReference type="AlphaFoldDB" id="A0A316EGS1"/>
<dbReference type="GO" id="GO:0004519">
    <property type="term" value="F:endonuclease activity"/>
    <property type="evidence" value="ECO:0007669"/>
    <property type="project" value="UniProtKB-KW"/>
</dbReference>
<dbReference type="EMBL" id="QGGO01000005">
    <property type="protein sequence ID" value="PWK27937.1"/>
    <property type="molecule type" value="Genomic_DNA"/>
</dbReference>
<name>A0A316EGS1_9BACT</name>
<keyword evidence="2" id="KW-0378">Hydrolase</keyword>
<dbReference type="Pfam" id="PF05685">
    <property type="entry name" value="Uma2"/>
    <property type="match status" value="1"/>
</dbReference>
<dbReference type="InterPro" id="IPR011335">
    <property type="entry name" value="Restrct_endonuc-II-like"/>
</dbReference>
<gene>
    <name evidence="2" type="ORF">LV89_01344</name>
</gene>
<dbReference type="OrthoDB" id="947485at2"/>
<dbReference type="SUPFAM" id="SSF52980">
    <property type="entry name" value="Restriction endonuclease-like"/>
    <property type="match status" value="1"/>
</dbReference>
<keyword evidence="2" id="KW-0255">Endonuclease</keyword>